<protein>
    <submittedName>
        <fullName evidence="2">Uncharacterized protein</fullName>
    </submittedName>
</protein>
<proteinExistence type="predicted"/>
<gene>
    <name evidence="2" type="ORF">JQ615_19815</name>
</gene>
<reference evidence="3" key="1">
    <citation type="journal article" date="2021" name="ISME J.">
        <title>Evolutionary origin and ecological implication of a unique nif island in free-living Bradyrhizobium lineages.</title>
        <authorList>
            <person name="Tao J."/>
        </authorList>
    </citation>
    <scope>NUCLEOTIDE SEQUENCE [LARGE SCALE GENOMIC DNA]</scope>
    <source>
        <strain evidence="3">SZCCT0434</strain>
    </source>
</reference>
<organism evidence="2 3">
    <name type="scientific">Bradyrhizobium jicamae</name>
    <dbReference type="NCBI Taxonomy" id="280332"/>
    <lineage>
        <taxon>Bacteria</taxon>
        <taxon>Pseudomonadati</taxon>
        <taxon>Pseudomonadota</taxon>
        <taxon>Alphaproteobacteria</taxon>
        <taxon>Hyphomicrobiales</taxon>
        <taxon>Nitrobacteraceae</taxon>
        <taxon>Bradyrhizobium</taxon>
    </lineage>
</organism>
<dbReference type="Proteomes" id="UP001315278">
    <property type="component" value="Unassembled WGS sequence"/>
</dbReference>
<accession>A0ABS5FLL0</accession>
<dbReference type="RefSeq" id="WP_212493434.1">
    <property type="nucleotide sequence ID" value="NZ_JAFCJH010000019.1"/>
</dbReference>
<evidence type="ECO:0000313" key="2">
    <source>
        <dbReference type="EMBL" id="MBR0797636.1"/>
    </source>
</evidence>
<evidence type="ECO:0000256" key="1">
    <source>
        <dbReference type="SAM" id="MobiDB-lite"/>
    </source>
</evidence>
<dbReference type="EMBL" id="JAFCJH010000019">
    <property type="protein sequence ID" value="MBR0797636.1"/>
    <property type="molecule type" value="Genomic_DNA"/>
</dbReference>
<name>A0ABS5FLL0_9BRAD</name>
<evidence type="ECO:0000313" key="3">
    <source>
        <dbReference type="Proteomes" id="UP001315278"/>
    </source>
</evidence>
<feature type="compositionally biased region" description="Basic and acidic residues" evidence="1">
    <location>
        <begin position="26"/>
        <end position="37"/>
    </location>
</feature>
<keyword evidence="3" id="KW-1185">Reference proteome</keyword>
<feature type="region of interest" description="Disordered" evidence="1">
    <location>
        <begin position="21"/>
        <end position="57"/>
    </location>
</feature>
<sequence>MSIVPLDIERKFEQRWAARRVQRVRAARERQRPESQRKQPAVSVKAEEAAQKRQPAA</sequence>
<comment type="caution">
    <text evidence="2">The sequence shown here is derived from an EMBL/GenBank/DDBJ whole genome shotgun (WGS) entry which is preliminary data.</text>
</comment>